<feature type="transmembrane region" description="Helical" evidence="1">
    <location>
        <begin position="46"/>
        <end position="66"/>
    </location>
</feature>
<evidence type="ECO:0000313" key="2">
    <source>
        <dbReference type="EMBL" id="OBZ79336.1"/>
    </source>
</evidence>
<organism evidence="2 3">
    <name type="scientific">Grifola frondosa</name>
    <name type="common">Maitake</name>
    <name type="synonym">Polyporus frondosus</name>
    <dbReference type="NCBI Taxonomy" id="5627"/>
    <lineage>
        <taxon>Eukaryota</taxon>
        <taxon>Fungi</taxon>
        <taxon>Dikarya</taxon>
        <taxon>Basidiomycota</taxon>
        <taxon>Agaricomycotina</taxon>
        <taxon>Agaricomycetes</taxon>
        <taxon>Polyporales</taxon>
        <taxon>Grifolaceae</taxon>
        <taxon>Grifola</taxon>
    </lineage>
</organism>
<dbReference type="AlphaFoldDB" id="A0A1C7MSH9"/>
<accession>A0A1C7MSH9</accession>
<dbReference type="EMBL" id="LUGG01000001">
    <property type="protein sequence ID" value="OBZ79336.1"/>
    <property type="molecule type" value="Genomic_DNA"/>
</dbReference>
<reference evidence="2 3" key="1">
    <citation type="submission" date="2016-03" db="EMBL/GenBank/DDBJ databases">
        <title>Whole genome sequencing of Grifola frondosa 9006-11.</title>
        <authorList>
            <person name="Min B."/>
            <person name="Park H."/>
            <person name="Kim J.-G."/>
            <person name="Cho H."/>
            <person name="Oh Y.-L."/>
            <person name="Kong W.-S."/>
            <person name="Choi I.-G."/>
        </authorList>
    </citation>
    <scope>NUCLEOTIDE SEQUENCE [LARGE SCALE GENOMIC DNA]</scope>
    <source>
        <strain evidence="2 3">9006-11</strain>
    </source>
</reference>
<evidence type="ECO:0000256" key="1">
    <source>
        <dbReference type="SAM" id="Phobius"/>
    </source>
</evidence>
<protein>
    <submittedName>
        <fullName evidence="2">Uncharacterized protein</fullName>
    </submittedName>
</protein>
<dbReference type="Proteomes" id="UP000092993">
    <property type="component" value="Unassembled WGS sequence"/>
</dbReference>
<dbReference type="OrthoDB" id="5390558at2759"/>
<sequence>MVLPSSFIISTSFAYISALLVCVRNFHFMFSLLPRLRALVVLSGNYAHATISYILWFAIASCCIRLQSIRTLFHMNLSA</sequence>
<comment type="caution">
    <text evidence="2">The sequence shown here is derived from an EMBL/GenBank/DDBJ whole genome shotgun (WGS) entry which is preliminary data.</text>
</comment>
<feature type="transmembrane region" description="Helical" evidence="1">
    <location>
        <begin position="7"/>
        <end position="26"/>
    </location>
</feature>
<proteinExistence type="predicted"/>
<keyword evidence="1" id="KW-0812">Transmembrane</keyword>
<evidence type="ECO:0000313" key="3">
    <source>
        <dbReference type="Proteomes" id="UP000092993"/>
    </source>
</evidence>
<name>A0A1C7MSH9_GRIFR</name>
<keyword evidence="1" id="KW-0472">Membrane</keyword>
<keyword evidence="3" id="KW-1185">Reference proteome</keyword>
<gene>
    <name evidence="2" type="ORF">A0H81_00759</name>
</gene>
<keyword evidence="1" id="KW-1133">Transmembrane helix</keyword>